<dbReference type="Gene3D" id="2.60.40.10">
    <property type="entry name" value="Immunoglobulins"/>
    <property type="match status" value="2"/>
</dbReference>
<dbReference type="AlphaFoldDB" id="A0A5B8MGU1"/>
<dbReference type="InterPro" id="IPR006104">
    <property type="entry name" value="Glyco_hydro_2_N"/>
</dbReference>
<evidence type="ECO:0000256" key="1">
    <source>
        <dbReference type="ARBA" id="ARBA00001412"/>
    </source>
</evidence>
<dbReference type="SUPFAM" id="SSF49303">
    <property type="entry name" value="beta-Galactosidase/glucuronidase domain"/>
    <property type="match status" value="2"/>
</dbReference>
<dbReference type="PRINTS" id="PR00132">
    <property type="entry name" value="GLHYDRLASE2"/>
</dbReference>
<evidence type="ECO:0000313" key="9">
    <source>
        <dbReference type="Proteomes" id="UP000316726"/>
    </source>
</evidence>
<feature type="domain" description="Beta galactosidase small chain/" evidence="7">
    <location>
        <begin position="846"/>
        <end position="1171"/>
    </location>
</feature>
<organism evidence="8 9">
    <name type="scientific">Chloropicon primus</name>
    <dbReference type="NCBI Taxonomy" id="1764295"/>
    <lineage>
        <taxon>Eukaryota</taxon>
        <taxon>Viridiplantae</taxon>
        <taxon>Chlorophyta</taxon>
        <taxon>Chloropicophyceae</taxon>
        <taxon>Chloropicales</taxon>
        <taxon>Chloropicaceae</taxon>
        <taxon>Chloropicon</taxon>
    </lineage>
</organism>
<keyword evidence="9" id="KW-1185">Reference proteome</keyword>
<dbReference type="SUPFAM" id="SSF49785">
    <property type="entry name" value="Galactose-binding domain-like"/>
    <property type="match status" value="1"/>
</dbReference>
<dbReference type="Pfam" id="PF02836">
    <property type="entry name" value="Glyco_hydro_2_C"/>
    <property type="match status" value="1"/>
</dbReference>
<dbReference type="Gene3D" id="2.70.98.10">
    <property type="match status" value="1"/>
</dbReference>
<evidence type="ECO:0000256" key="3">
    <source>
        <dbReference type="ARBA" id="ARBA00012756"/>
    </source>
</evidence>
<dbReference type="GO" id="GO:0005990">
    <property type="term" value="P:lactose catabolic process"/>
    <property type="evidence" value="ECO:0007669"/>
    <property type="project" value="TreeGrafter"/>
</dbReference>
<sequence>MAVQNDWENPRVTSINRVEAHTKLRAHASAEAALEYWKRRDARTRALAKGVAEKCAKGSVLGEGDHCLSSVVSLRTQTEGLDSVTDSHVAEGLAGRAGGNEVSLDGDWRFRLVASPAEAPEGFEREDFDGDESWDLIRVPSNWQCEGVGHWDKPHYTNFEYPFEVDPPRVPSRNPTGCYRLSFDVSGGWRKERVVLRFGGVDSAFYCWLNGVFLGYGQDSKLPSEFDVSGTLRDGRNVLAVKVLKWCDGSYLEDQDHWWLSGIFRGVTLYTKPRVHLWDYRVKTPVAFSGETGELVGGSLEVEAKVHACASAWEGLEKYSTRVGLYSKAAEGGFRGPILSRSCQISRGKWKPHAAGLAGLSATGRGSIKAELREEETGERLKPWTAEGPELYLLVLELIDGDGKCVDCESALVGFRSTRVSQRRLLINERPLKLRGVNRHEHDPDRGKAIGELSMLFDIILMKQANFNSVRCSHYPNQYEWYELCSIFGLYVVDEANLETHGFDPTLQYNEENPCCNPEWSSAIMERGTRLVSMHSNHPSIVIWSLGNEAGYGPSIAAMAGWIRDFDDTRPIQYEGGGSRTSSTDVICPMYARVKQILKVDSMQDEHRPLILCEYSHSMGNSTGNLHKYWEAFYSNESLQGGFIWDWVDQGLRDPSDLNSVDWLYGGDFGDAPNDAQFCLNGLISPDRIPHPAVMECKHLQAPVTLGLREDGPKTAIVIRNRDYFGTLKNLGLKYAVEVEGGQGLVQKGVIDISKEIGPREEVCIPYDGRHKEGCQTPADSTRHLHLTLYNKEATLWAPQNFVLSEKSLCLGEGGESGDPAPSETKLAFEKRGARFIMKSDLMTLIISKESGKLGGVTEWKVGGEELGGPALNLFRACTDNDRGGAFGTSFASRWRKAGLFPGGMAVEDVTAQGEQREDGTVVLTLEQLLKAKIEGGGEEGDAGDPNEVGGIHWFGRDDAEAEEEEWMSWDERGGGEISIPLAMTYTITGDSFGVHYDVDLSPLRHVLSCYGKSAPSLPRVGVEMELPDHWSELSWLGCGPHECYPDRMAGAPKRMWRSAVKDMQVKYIVPSECGGRASVRRVEIRSERTGTRIKCWPMASGEFELINASHYSQDALEEAKHWSEVSPSGSTHLFLDHRHMGVGGDDSWSPTVHKEYLVPPKAYSFGTWIKLSKHQPTTVT</sequence>
<dbReference type="Pfam" id="PF16353">
    <property type="entry name" value="LacZ_4"/>
    <property type="match status" value="1"/>
</dbReference>
<dbReference type="SMART" id="SM01038">
    <property type="entry name" value="Bgal_small_N"/>
    <property type="match status" value="1"/>
</dbReference>
<dbReference type="OrthoDB" id="408320at2759"/>
<dbReference type="InterPro" id="IPR014718">
    <property type="entry name" value="GH-type_carb-bd"/>
</dbReference>
<comment type="similarity">
    <text evidence="2">Belongs to the glycosyl hydrolase 2 family.</text>
</comment>
<dbReference type="SUPFAM" id="SSF51445">
    <property type="entry name" value="(Trans)glycosidases"/>
    <property type="match status" value="1"/>
</dbReference>
<dbReference type="Pfam" id="PF02929">
    <property type="entry name" value="Bgal_small_N"/>
    <property type="match status" value="1"/>
</dbReference>
<dbReference type="InterPro" id="IPR036156">
    <property type="entry name" value="Beta-gal/glucu_dom_sf"/>
</dbReference>
<name>A0A5B8MGU1_9CHLO</name>
<dbReference type="PANTHER" id="PTHR46323">
    <property type="entry name" value="BETA-GALACTOSIDASE"/>
    <property type="match status" value="1"/>
</dbReference>
<dbReference type="InterPro" id="IPR008979">
    <property type="entry name" value="Galactose-bd-like_sf"/>
</dbReference>
<dbReference type="InterPro" id="IPR006101">
    <property type="entry name" value="Glyco_hydro_2"/>
</dbReference>
<keyword evidence="5" id="KW-0326">Glycosidase</keyword>
<accession>A0A5B8MGU1</accession>
<dbReference type="InterPro" id="IPR006103">
    <property type="entry name" value="Glyco_hydro_2_cat"/>
</dbReference>
<dbReference type="GO" id="GO:0004565">
    <property type="term" value="F:beta-galactosidase activity"/>
    <property type="evidence" value="ECO:0007669"/>
    <property type="project" value="UniProtKB-EC"/>
</dbReference>
<evidence type="ECO:0000256" key="2">
    <source>
        <dbReference type="ARBA" id="ARBA00007401"/>
    </source>
</evidence>
<dbReference type="EMBL" id="CP031036">
    <property type="protein sequence ID" value="QDZ19643.1"/>
    <property type="molecule type" value="Genomic_DNA"/>
</dbReference>
<dbReference type="InterPro" id="IPR032312">
    <property type="entry name" value="LacZ_4"/>
</dbReference>
<dbReference type="Gene3D" id="3.20.20.80">
    <property type="entry name" value="Glycosidases"/>
    <property type="match status" value="1"/>
</dbReference>
<dbReference type="Proteomes" id="UP000316726">
    <property type="component" value="Chromosome 3"/>
</dbReference>
<evidence type="ECO:0000256" key="5">
    <source>
        <dbReference type="ARBA" id="ARBA00023295"/>
    </source>
</evidence>
<reference evidence="8 9" key="1">
    <citation type="submission" date="2018-07" db="EMBL/GenBank/DDBJ databases">
        <title>The complete nuclear genome of the prasinophyte Chloropicon primus (CCMP1205).</title>
        <authorList>
            <person name="Pombert J.-F."/>
            <person name="Otis C."/>
            <person name="Turmel M."/>
            <person name="Lemieux C."/>
        </authorList>
    </citation>
    <scope>NUCLEOTIDE SEQUENCE [LARGE SCALE GENOMIC DNA]</scope>
    <source>
        <strain evidence="8 9">CCMP1205</strain>
    </source>
</reference>
<gene>
    <name evidence="8" type="ORF">A3770_03p21610</name>
</gene>
<dbReference type="SUPFAM" id="SSF74650">
    <property type="entry name" value="Galactose mutarotase-like"/>
    <property type="match status" value="1"/>
</dbReference>
<dbReference type="InterPro" id="IPR004199">
    <property type="entry name" value="B-gal_small/dom_5"/>
</dbReference>
<dbReference type="EC" id="3.2.1.23" evidence="3"/>
<dbReference type="FunFam" id="3.20.20.80:FF:000018">
    <property type="entry name" value="Beta-galactosidase"/>
    <property type="match status" value="1"/>
</dbReference>
<dbReference type="PANTHER" id="PTHR46323:SF2">
    <property type="entry name" value="BETA-GALACTOSIDASE"/>
    <property type="match status" value="1"/>
</dbReference>
<protein>
    <recommendedName>
        <fullName evidence="3">beta-galactosidase</fullName>
        <ecNumber evidence="3">3.2.1.23</ecNumber>
    </recommendedName>
    <alternativeName>
        <fullName evidence="6">Lactase</fullName>
    </alternativeName>
</protein>
<dbReference type="InterPro" id="IPR011013">
    <property type="entry name" value="Gal_mutarotase_sf_dom"/>
</dbReference>
<evidence type="ECO:0000313" key="8">
    <source>
        <dbReference type="EMBL" id="QDZ19643.1"/>
    </source>
</evidence>
<dbReference type="GO" id="GO:0009341">
    <property type="term" value="C:beta-galactosidase complex"/>
    <property type="evidence" value="ECO:0007669"/>
    <property type="project" value="InterPro"/>
</dbReference>
<keyword evidence="4" id="KW-0378">Hydrolase</keyword>
<dbReference type="STRING" id="1764295.A0A5B8MGU1"/>
<proteinExistence type="inferred from homology"/>
<evidence type="ECO:0000256" key="4">
    <source>
        <dbReference type="ARBA" id="ARBA00022801"/>
    </source>
</evidence>
<dbReference type="InterPro" id="IPR017853">
    <property type="entry name" value="GH"/>
</dbReference>
<evidence type="ECO:0000256" key="6">
    <source>
        <dbReference type="ARBA" id="ARBA00032230"/>
    </source>
</evidence>
<dbReference type="Gene3D" id="2.60.120.260">
    <property type="entry name" value="Galactose-binding domain-like"/>
    <property type="match status" value="1"/>
</dbReference>
<evidence type="ECO:0000259" key="7">
    <source>
        <dbReference type="SMART" id="SM01038"/>
    </source>
</evidence>
<comment type="catalytic activity">
    <reaction evidence="1">
        <text>Hydrolysis of terminal non-reducing beta-D-galactose residues in beta-D-galactosides.</text>
        <dbReference type="EC" id="3.2.1.23"/>
    </reaction>
</comment>
<dbReference type="GO" id="GO:0030246">
    <property type="term" value="F:carbohydrate binding"/>
    <property type="evidence" value="ECO:0007669"/>
    <property type="project" value="InterPro"/>
</dbReference>
<dbReference type="InterPro" id="IPR013783">
    <property type="entry name" value="Ig-like_fold"/>
</dbReference>
<dbReference type="Pfam" id="PF02837">
    <property type="entry name" value="Glyco_hydro_2_N"/>
    <property type="match status" value="1"/>
</dbReference>
<dbReference type="InterPro" id="IPR050347">
    <property type="entry name" value="Bact_Beta-galactosidase"/>
</dbReference>